<keyword evidence="2" id="KW-0812">Transmembrane</keyword>
<dbReference type="RefSeq" id="WP_062129570.1">
    <property type="nucleotide sequence ID" value="NZ_LRBG01000022.1"/>
</dbReference>
<keyword evidence="2" id="KW-1133">Transmembrane helix</keyword>
<dbReference type="Pfam" id="PF05230">
    <property type="entry name" value="MASE2"/>
    <property type="match status" value="1"/>
</dbReference>
<dbReference type="InterPro" id="IPR043128">
    <property type="entry name" value="Rev_trsase/Diguanyl_cyclase"/>
</dbReference>
<feature type="transmembrane region" description="Helical" evidence="2">
    <location>
        <begin position="120"/>
        <end position="143"/>
    </location>
</feature>
<accession>A0A149PMJ8</accession>
<keyword evidence="2" id="KW-0472">Membrane</keyword>
<organism evidence="4 5">
    <name type="scientific">Paraburkholderia monticola</name>
    <dbReference type="NCBI Taxonomy" id="1399968"/>
    <lineage>
        <taxon>Bacteria</taxon>
        <taxon>Pseudomonadati</taxon>
        <taxon>Pseudomonadota</taxon>
        <taxon>Betaproteobacteria</taxon>
        <taxon>Burkholderiales</taxon>
        <taxon>Burkholderiaceae</taxon>
        <taxon>Paraburkholderia</taxon>
    </lineage>
</organism>
<feature type="transmembrane region" description="Helical" evidence="2">
    <location>
        <begin position="84"/>
        <end position="108"/>
    </location>
</feature>
<evidence type="ECO:0000256" key="1">
    <source>
        <dbReference type="ARBA" id="ARBA00012528"/>
    </source>
</evidence>
<dbReference type="FunFam" id="3.30.70.270:FF:000001">
    <property type="entry name" value="Diguanylate cyclase domain protein"/>
    <property type="match status" value="1"/>
</dbReference>
<dbReference type="NCBIfam" id="TIGR00254">
    <property type="entry name" value="GGDEF"/>
    <property type="match status" value="1"/>
</dbReference>
<protein>
    <recommendedName>
        <fullName evidence="1">diguanylate cyclase</fullName>
        <ecNumber evidence="1">2.7.7.65</ecNumber>
    </recommendedName>
</protein>
<dbReference type="InterPro" id="IPR007894">
    <property type="entry name" value="MASE2"/>
</dbReference>
<keyword evidence="5" id="KW-1185">Reference proteome</keyword>
<dbReference type="STRING" id="1399968.CI15_17520"/>
<dbReference type="GO" id="GO:0005886">
    <property type="term" value="C:plasma membrane"/>
    <property type="evidence" value="ECO:0007669"/>
    <property type="project" value="TreeGrafter"/>
</dbReference>
<sequence>MTLAVKHMPGKGKRFVERIYRLRVIGLALGFFCVASVFQKQDRGPLLWGLLVFHGFIWPHVARRAAHASSIPYRGEQANLLIDALFGGFWVAAMRFNVLPSAVILVMLSMDNMAAGGLTLFAWGLVCHVAGLLVGLAVVGYAFEPMSHMSTILACLPFLIAYPLVLGWSMHRISQQLAQQTRSLEQLSRTDGLTGLLNRRTWENLLAAEFAQCRTAGWTSSLLLIDLDHFKRINDTYGHPTGDAVLKTLAGMLREHFHDSDCIGRYGGEEFGVVLRGTTLSIASGAAERLVAAVRQNAQGDNPSFPCTLSIGVAQFDPAMRHHVEWLQKADANLYAAKLGGRDRVVIANETASTS</sequence>
<feature type="transmembrane region" description="Helical" evidence="2">
    <location>
        <begin position="20"/>
        <end position="39"/>
    </location>
</feature>
<dbReference type="Pfam" id="PF00990">
    <property type="entry name" value="GGDEF"/>
    <property type="match status" value="1"/>
</dbReference>
<dbReference type="AlphaFoldDB" id="A0A149PMJ8"/>
<dbReference type="GO" id="GO:0043709">
    <property type="term" value="P:cell adhesion involved in single-species biofilm formation"/>
    <property type="evidence" value="ECO:0007669"/>
    <property type="project" value="TreeGrafter"/>
</dbReference>
<reference evidence="4 5" key="1">
    <citation type="journal article" date="2015" name="Int. J. Syst. Evol. Microbiol.">
        <title>Burkholderia monticola sp. nov., isolated from mountain soil.</title>
        <authorList>
            <person name="Baek I."/>
            <person name="Seo B."/>
            <person name="Lee I."/>
            <person name="Yi H."/>
            <person name="Chun J."/>
        </authorList>
    </citation>
    <scope>NUCLEOTIDE SEQUENCE [LARGE SCALE GENOMIC DNA]</scope>
    <source>
        <strain evidence="4 5">JC2948</strain>
    </source>
</reference>
<feature type="domain" description="GGDEF" evidence="3">
    <location>
        <begin position="218"/>
        <end position="350"/>
    </location>
</feature>
<proteinExistence type="predicted"/>
<dbReference type="GO" id="GO:0052621">
    <property type="term" value="F:diguanylate cyclase activity"/>
    <property type="evidence" value="ECO:0007669"/>
    <property type="project" value="UniProtKB-EC"/>
</dbReference>
<dbReference type="EC" id="2.7.7.65" evidence="1"/>
<dbReference type="InterPro" id="IPR050469">
    <property type="entry name" value="Diguanylate_Cyclase"/>
</dbReference>
<dbReference type="PROSITE" id="PS50887">
    <property type="entry name" value="GGDEF"/>
    <property type="match status" value="1"/>
</dbReference>
<evidence type="ECO:0000313" key="4">
    <source>
        <dbReference type="EMBL" id="KXU86271.1"/>
    </source>
</evidence>
<dbReference type="InterPro" id="IPR000160">
    <property type="entry name" value="GGDEF_dom"/>
</dbReference>
<dbReference type="SMART" id="SM00267">
    <property type="entry name" value="GGDEF"/>
    <property type="match status" value="1"/>
</dbReference>
<dbReference type="PANTHER" id="PTHR45138:SF24">
    <property type="entry name" value="DIGUANYLATE CYCLASE DGCC-RELATED"/>
    <property type="match status" value="1"/>
</dbReference>
<dbReference type="InterPro" id="IPR029787">
    <property type="entry name" value="Nucleotide_cyclase"/>
</dbReference>
<dbReference type="CDD" id="cd01949">
    <property type="entry name" value="GGDEF"/>
    <property type="match status" value="1"/>
</dbReference>
<gene>
    <name evidence="4" type="ORF">CI15_17520</name>
</gene>
<dbReference type="SUPFAM" id="SSF55073">
    <property type="entry name" value="Nucleotide cyclase"/>
    <property type="match status" value="1"/>
</dbReference>
<name>A0A149PMJ8_9BURK</name>
<dbReference type="Proteomes" id="UP000075613">
    <property type="component" value="Unassembled WGS sequence"/>
</dbReference>
<evidence type="ECO:0000256" key="2">
    <source>
        <dbReference type="SAM" id="Phobius"/>
    </source>
</evidence>
<dbReference type="EMBL" id="LRBG01000022">
    <property type="protein sequence ID" value="KXU86271.1"/>
    <property type="molecule type" value="Genomic_DNA"/>
</dbReference>
<dbReference type="Gene3D" id="3.30.70.270">
    <property type="match status" value="1"/>
</dbReference>
<dbReference type="GO" id="GO:1902201">
    <property type="term" value="P:negative regulation of bacterial-type flagellum-dependent cell motility"/>
    <property type="evidence" value="ECO:0007669"/>
    <property type="project" value="TreeGrafter"/>
</dbReference>
<comment type="caution">
    <text evidence="4">The sequence shown here is derived from an EMBL/GenBank/DDBJ whole genome shotgun (WGS) entry which is preliminary data.</text>
</comment>
<evidence type="ECO:0000313" key="5">
    <source>
        <dbReference type="Proteomes" id="UP000075613"/>
    </source>
</evidence>
<dbReference type="OrthoDB" id="9813903at2"/>
<dbReference type="PANTHER" id="PTHR45138">
    <property type="entry name" value="REGULATORY COMPONENTS OF SENSORY TRANSDUCTION SYSTEM"/>
    <property type="match status" value="1"/>
</dbReference>
<feature type="transmembrane region" description="Helical" evidence="2">
    <location>
        <begin position="150"/>
        <end position="170"/>
    </location>
</feature>
<evidence type="ECO:0000259" key="3">
    <source>
        <dbReference type="PROSITE" id="PS50887"/>
    </source>
</evidence>